<feature type="domain" description="GyrI-like small molecule binding" evidence="1">
    <location>
        <begin position="22"/>
        <end position="202"/>
    </location>
</feature>
<name>A0A1G9TUJ2_9FIRM</name>
<protein>
    <recommendedName>
        <fullName evidence="1">GyrI-like small molecule binding domain-containing protein</fullName>
    </recommendedName>
</protein>
<proteinExistence type="predicted"/>
<evidence type="ECO:0000313" key="3">
    <source>
        <dbReference type="Proteomes" id="UP000214880"/>
    </source>
</evidence>
<dbReference type="RefSeq" id="WP_092072894.1">
    <property type="nucleotide sequence ID" value="NZ_FNHB01000005.1"/>
</dbReference>
<dbReference type="InterPro" id="IPR029442">
    <property type="entry name" value="GyrI-like"/>
</dbReference>
<dbReference type="InterPro" id="IPR008319">
    <property type="entry name" value="GyrI-like_CCH_Lin2189-like"/>
</dbReference>
<keyword evidence="3" id="KW-1185">Reference proteome</keyword>
<dbReference type="InterPro" id="IPR011256">
    <property type="entry name" value="Reg_factor_effector_dom_sf"/>
</dbReference>
<dbReference type="SUPFAM" id="SSF55136">
    <property type="entry name" value="Probable bacterial effector-binding domain"/>
    <property type="match status" value="1"/>
</dbReference>
<dbReference type="Proteomes" id="UP000214880">
    <property type="component" value="Unassembled WGS sequence"/>
</dbReference>
<accession>A0A1G9TUJ2</accession>
<organism evidence="2 3">
    <name type="scientific">Dendrosporobacter quercicolus</name>
    <dbReference type="NCBI Taxonomy" id="146817"/>
    <lineage>
        <taxon>Bacteria</taxon>
        <taxon>Bacillati</taxon>
        <taxon>Bacillota</taxon>
        <taxon>Negativicutes</taxon>
        <taxon>Selenomonadales</taxon>
        <taxon>Sporomusaceae</taxon>
        <taxon>Dendrosporobacter</taxon>
    </lineage>
</organism>
<dbReference type="PIRSF" id="PIRSF031644">
    <property type="entry name" value="UCP031644"/>
    <property type="match status" value="1"/>
</dbReference>
<dbReference type="Gene3D" id="3.20.80.10">
    <property type="entry name" value="Regulatory factor, effector binding domain"/>
    <property type="match status" value="1"/>
</dbReference>
<reference evidence="2 3" key="1">
    <citation type="submission" date="2016-10" db="EMBL/GenBank/DDBJ databases">
        <authorList>
            <person name="de Groot N.N."/>
        </authorList>
    </citation>
    <scope>NUCLEOTIDE SEQUENCE [LARGE SCALE GENOMIC DNA]</scope>
    <source>
        <strain evidence="2 3">DSM 1736</strain>
    </source>
</reference>
<sequence>MGSRIDYKRELKALYTASAKACSITAVPAMNFLMLDGKGNPNGSIEFQNAVEALFSVAYALKFMMKKSADIDYGVMPLEGLWWCDDMAAFTTASKESWQWTLMIMQPPCITAEIFSGAVEEVSRKKALAAAEQLVFGAYEEGKTVQILHIGPFSEEGPTVAKLHQFISEHQYQMNGKHHEIYLSDTRRGQPENWKTIIRQPVR</sequence>
<gene>
    <name evidence="2" type="ORF">SAMN04488502_10590</name>
</gene>
<dbReference type="AlphaFoldDB" id="A0A1G9TUJ2"/>
<dbReference type="Pfam" id="PF06445">
    <property type="entry name" value="GyrI-like"/>
    <property type="match status" value="1"/>
</dbReference>
<evidence type="ECO:0000259" key="1">
    <source>
        <dbReference type="Pfam" id="PF06445"/>
    </source>
</evidence>
<dbReference type="EMBL" id="FNHB01000005">
    <property type="protein sequence ID" value="SDM51231.1"/>
    <property type="molecule type" value="Genomic_DNA"/>
</dbReference>
<dbReference type="STRING" id="146817.SAMN04488502_10590"/>
<dbReference type="OrthoDB" id="4772335at2"/>
<evidence type="ECO:0000313" key="2">
    <source>
        <dbReference type="EMBL" id="SDM51231.1"/>
    </source>
</evidence>